<feature type="transmembrane region" description="Helical" evidence="1">
    <location>
        <begin position="12"/>
        <end position="29"/>
    </location>
</feature>
<evidence type="ECO:0000313" key="3">
    <source>
        <dbReference type="EMBL" id="AIA56139.1"/>
    </source>
</evidence>
<protein>
    <recommendedName>
        <fullName evidence="2">Inner membrane protein YgaP-like transmembrane domain-containing protein</fullName>
    </recommendedName>
</protein>
<accession>A0A059ZTH4</accession>
<dbReference type="KEGG" id="acz:Acaty_c2286"/>
<sequence>MHWTKNMLPVERWLRLYFGLILIAIYFITPFPYKQWTWSGLLLILTAITGYCPIYVMLRKDPSAGTDSKDS</sequence>
<organism evidence="3 4">
    <name type="scientific">Acidithiobacillus caldus (strain ATCC 51756 / DSM 8584 / KU)</name>
    <dbReference type="NCBI Taxonomy" id="637389"/>
    <lineage>
        <taxon>Bacteria</taxon>
        <taxon>Pseudomonadati</taxon>
        <taxon>Pseudomonadota</taxon>
        <taxon>Acidithiobacillia</taxon>
        <taxon>Acidithiobacillales</taxon>
        <taxon>Acidithiobacillaceae</taxon>
        <taxon>Acidithiobacillus</taxon>
    </lineage>
</organism>
<name>A0A059ZTH4_ACICK</name>
<gene>
    <name evidence="3" type="ORF">Acaty_c2286</name>
</gene>
<proteinExistence type="predicted"/>
<dbReference type="EMBL" id="CP005986">
    <property type="protein sequence ID" value="AIA56139.1"/>
    <property type="molecule type" value="Genomic_DNA"/>
</dbReference>
<feature type="domain" description="Inner membrane protein YgaP-like transmembrane" evidence="2">
    <location>
        <begin position="4"/>
        <end position="61"/>
    </location>
</feature>
<evidence type="ECO:0000256" key="1">
    <source>
        <dbReference type="SAM" id="Phobius"/>
    </source>
</evidence>
<dbReference type="AlphaFoldDB" id="A0A059ZTH4"/>
<evidence type="ECO:0000313" key="4">
    <source>
        <dbReference type="Proteomes" id="UP000005522"/>
    </source>
</evidence>
<reference evidence="3 4" key="1">
    <citation type="journal article" date="2009" name="J. Bacteriol.">
        <title>Draft genome sequence of the extremely acidophilic bacterium Acidithiobacillus caldus ATCC 51756 reveals metabolic versatility in the genus Acidithiobacillus.</title>
        <authorList>
            <person name="Valdes J."/>
            <person name="Quatrini R."/>
            <person name="Hallberg K."/>
            <person name="Dopson M."/>
            <person name="Valenzuela P.D."/>
            <person name="Holmes D.S."/>
        </authorList>
    </citation>
    <scope>NUCLEOTIDE SEQUENCE [LARGE SCALE GENOMIC DNA]</scope>
    <source>
        <strain evidence="4">ATCC 51756 / DSM 8584 / KU</strain>
    </source>
</reference>
<dbReference type="Proteomes" id="UP000005522">
    <property type="component" value="Chromosome"/>
</dbReference>
<keyword evidence="1" id="KW-0812">Transmembrane</keyword>
<dbReference type="HOGENOM" id="CLU_176022_5_0_6"/>
<evidence type="ECO:0000259" key="2">
    <source>
        <dbReference type="Pfam" id="PF11127"/>
    </source>
</evidence>
<feature type="transmembrane region" description="Helical" evidence="1">
    <location>
        <begin position="35"/>
        <end position="58"/>
    </location>
</feature>
<dbReference type="InterPro" id="IPR021309">
    <property type="entry name" value="YgaP-like_TM"/>
</dbReference>
<keyword evidence="1" id="KW-0472">Membrane</keyword>
<dbReference type="RefSeq" id="WP_004868735.1">
    <property type="nucleotide sequence ID" value="NZ_CP005986.1"/>
</dbReference>
<dbReference type="eggNOG" id="ENOG50313DS">
    <property type="taxonomic scope" value="Bacteria"/>
</dbReference>
<keyword evidence="1" id="KW-1133">Transmembrane helix</keyword>
<dbReference type="Pfam" id="PF11127">
    <property type="entry name" value="YgaP-like_TM"/>
    <property type="match status" value="1"/>
</dbReference>